<keyword evidence="3" id="KW-1185">Reference proteome</keyword>
<accession>A0A8T0FBZ7</accession>
<evidence type="ECO:0000313" key="2">
    <source>
        <dbReference type="EMBL" id="KAF8787835.1"/>
    </source>
</evidence>
<dbReference type="InterPro" id="IPR008974">
    <property type="entry name" value="TRAF-like"/>
</dbReference>
<comment type="caution">
    <text evidence="2">The sequence shown here is derived from an EMBL/GenBank/DDBJ whole genome shotgun (WGS) entry which is preliminary data.</text>
</comment>
<organism evidence="2 3">
    <name type="scientific">Argiope bruennichi</name>
    <name type="common">Wasp spider</name>
    <name type="synonym">Aranea bruennichi</name>
    <dbReference type="NCBI Taxonomy" id="94029"/>
    <lineage>
        <taxon>Eukaryota</taxon>
        <taxon>Metazoa</taxon>
        <taxon>Ecdysozoa</taxon>
        <taxon>Arthropoda</taxon>
        <taxon>Chelicerata</taxon>
        <taxon>Arachnida</taxon>
        <taxon>Araneae</taxon>
        <taxon>Araneomorphae</taxon>
        <taxon>Entelegynae</taxon>
        <taxon>Araneoidea</taxon>
        <taxon>Araneidae</taxon>
        <taxon>Argiope</taxon>
    </lineage>
</organism>
<dbReference type="InterPro" id="IPR002083">
    <property type="entry name" value="MATH/TRAF_dom"/>
</dbReference>
<dbReference type="EMBL" id="JABXBU010000015">
    <property type="protein sequence ID" value="KAF8787835.1"/>
    <property type="molecule type" value="Genomic_DNA"/>
</dbReference>
<dbReference type="Pfam" id="PF22486">
    <property type="entry name" value="MATH_2"/>
    <property type="match status" value="1"/>
</dbReference>
<reference evidence="2" key="1">
    <citation type="journal article" date="2020" name="bioRxiv">
        <title>Chromosome-level reference genome of the European wasp spider Argiope bruennichi: a resource for studies on range expansion and evolutionary adaptation.</title>
        <authorList>
            <person name="Sheffer M.M."/>
            <person name="Hoppe A."/>
            <person name="Krehenwinkel H."/>
            <person name="Uhl G."/>
            <person name="Kuss A.W."/>
            <person name="Jensen L."/>
            <person name="Jensen C."/>
            <person name="Gillespie R.G."/>
            <person name="Hoff K.J."/>
            <person name="Prost S."/>
        </authorList>
    </citation>
    <scope>NUCLEOTIDE SEQUENCE</scope>
</reference>
<dbReference type="Gene3D" id="2.60.210.10">
    <property type="entry name" value="Apoptosis, Tumor Necrosis Factor Receptor Associated Protein 2, Chain A"/>
    <property type="match status" value="1"/>
</dbReference>
<feature type="domain" description="MATH" evidence="1">
    <location>
        <begin position="11"/>
        <end position="142"/>
    </location>
</feature>
<dbReference type="Proteomes" id="UP000807504">
    <property type="component" value="Unassembled WGS sequence"/>
</dbReference>
<dbReference type="CDD" id="cd00121">
    <property type="entry name" value="MATH"/>
    <property type="match status" value="1"/>
</dbReference>
<dbReference type="PROSITE" id="PS50144">
    <property type="entry name" value="MATH"/>
    <property type="match status" value="1"/>
</dbReference>
<sequence length="413" mass="48021">MATEINDETIGCTFQWKIENISHCWLTKGRCTESPVFTADAPKGTKWTLRFYPMGCNNENELEFYLYRQTDDAGEKIVRVNYLLAFVDKSGSILHEINGFANQGFRKGKLFGFREFLKRDYVFVSEKEAYLPEDTLTVQCTLWENEKKPDKVKHLYARTVYNVNRRSFLWRIEKFSDLRSGQKYKFNADSLLVDLEFFITEGLDFEKKFNLKFNSPYMSTSLNYFSFKTSVGFGREKENCGTHEYFQEDLRKGVSCTLLFTKELMENQSHYLPNDVLTLECECVYSTGSNKTDFLRLLMETPESTNKTVESIDKGKGPFYAPKAPRLGTVQQRHEGGGKNSGQVEIPISRTIHTRMLLYLDTDYWKIFRLKAHPVCFKMGAKFRVVPKTQVFLPLEKELECINSVLDSADLHR</sequence>
<evidence type="ECO:0000259" key="1">
    <source>
        <dbReference type="PROSITE" id="PS50144"/>
    </source>
</evidence>
<dbReference type="AlphaFoldDB" id="A0A8T0FBZ7"/>
<dbReference type="SUPFAM" id="SSF49599">
    <property type="entry name" value="TRAF domain-like"/>
    <property type="match status" value="1"/>
</dbReference>
<gene>
    <name evidence="2" type="ORF">HNY73_009395</name>
</gene>
<name>A0A8T0FBZ7_ARGBR</name>
<reference evidence="2" key="2">
    <citation type="submission" date="2020-06" db="EMBL/GenBank/DDBJ databases">
        <authorList>
            <person name="Sheffer M."/>
        </authorList>
    </citation>
    <scope>NUCLEOTIDE SEQUENCE</scope>
</reference>
<protein>
    <submittedName>
        <fullName evidence="2">TD and POZ domain-containing protein 1</fullName>
    </submittedName>
</protein>
<evidence type="ECO:0000313" key="3">
    <source>
        <dbReference type="Proteomes" id="UP000807504"/>
    </source>
</evidence>
<proteinExistence type="predicted"/>